<feature type="domain" description="DNA replication factor Cdt1 C-terminal" evidence="4">
    <location>
        <begin position="2"/>
        <end position="44"/>
    </location>
</feature>
<keyword evidence="2" id="KW-0131">Cell cycle</keyword>
<feature type="region of interest" description="Disordered" evidence="3">
    <location>
        <begin position="90"/>
        <end position="110"/>
    </location>
</feature>
<gene>
    <name evidence="5" type="ORF">MTR67_012870</name>
</gene>
<evidence type="ECO:0000256" key="1">
    <source>
        <dbReference type="ARBA" id="ARBA00008356"/>
    </source>
</evidence>
<dbReference type="GO" id="GO:0070182">
    <property type="term" value="F:DNA polymerase binding"/>
    <property type="evidence" value="ECO:0007669"/>
    <property type="project" value="TreeGrafter"/>
</dbReference>
<dbReference type="GO" id="GO:0071163">
    <property type="term" value="P:DNA replication preinitiation complex assembly"/>
    <property type="evidence" value="ECO:0007669"/>
    <property type="project" value="InterPro"/>
</dbReference>
<organism evidence="5 6">
    <name type="scientific">Solanum verrucosum</name>
    <dbReference type="NCBI Taxonomy" id="315347"/>
    <lineage>
        <taxon>Eukaryota</taxon>
        <taxon>Viridiplantae</taxon>
        <taxon>Streptophyta</taxon>
        <taxon>Embryophyta</taxon>
        <taxon>Tracheophyta</taxon>
        <taxon>Spermatophyta</taxon>
        <taxon>Magnoliopsida</taxon>
        <taxon>eudicotyledons</taxon>
        <taxon>Gunneridae</taxon>
        <taxon>Pentapetalae</taxon>
        <taxon>asterids</taxon>
        <taxon>lamiids</taxon>
        <taxon>Solanales</taxon>
        <taxon>Solanaceae</taxon>
        <taxon>Solanoideae</taxon>
        <taxon>Solaneae</taxon>
        <taxon>Solanum</taxon>
    </lineage>
</organism>
<dbReference type="Gene3D" id="1.10.10.1420">
    <property type="entry name" value="DNA replication factor Cdt1, C-terminal WH domain"/>
    <property type="match status" value="1"/>
</dbReference>
<dbReference type="GO" id="GO:0000076">
    <property type="term" value="P:DNA replication checkpoint signaling"/>
    <property type="evidence" value="ECO:0007669"/>
    <property type="project" value="TreeGrafter"/>
</dbReference>
<evidence type="ECO:0000256" key="2">
    <source>
        <dbReference type="ARBA" id="ARBA00023306"/>
    </source>
</evidence>
<dbReference type="InterPro" id="IPR038090">
    <property type="entry name" value="Cdt1_C_WH_dom_sf"/>
</dbReference>
<dbReference type="EMBL" id="CP133614">
    <property type="protein sequence ID" value="WMV19485.1"/>
    <property type="molecule type" value="Genomic_DNA"/>
</dbReference>
<evidence type="ECO:0000256" key="3">
    <source>
        <dbReference type="SAM" id="MobiDB-lite"/>
    </source>
</evidence>
<dbReference type="GO" id="GO:0030174">
    <property type="term" value="P:regulation of DNA-templated DNA replication initiation"/>
    <property type="evidence" value="ECO:0007669"/>
    <property type="project" value="InterPro"/>
</dbReference>
<name>A0AAF0QDW4_SOLVR</name>
<accession>A0AAF0QDW4</accession>
<dbReference type="GO" id="GO:0003677">
    <property type="term" value="F:DNA binding"/>
    <property type="evidence" value="ECO:0007669"/>
    <property type="project" value="InterPro"/>
</dbReference>
<evidence type="ECO:0000313" key="6">
    <source>
        <dbReference type="Proteomes" id="UP001234989"/>
    </source>
</evidence>
<dbReference type="AlphaFoldDB" id="A0AAF0QDW4"/>
<reference evidence="5" key="1">
    <citation type="submission" date="2023-08" db="EMBL/GenBank/DDBJ databases">
        <title>A de novo genome assembly of Solanum verrucosum Schlechtendal, a Mexican diploid species geographically isolated from the other diploid A-genome species in potato relatives.</title>
        <authorList>
            <person name="Hosaka K."/>
        </authorList>
    </citation>
    <scope>NUCLEOTIDE SEQUENCE</scope>
    <source>
        <tissue evidence="5">Young leaves</tissue>
    </source>
</reference>
<dbReference type="GO" id="GO:0005634">
    <property type="term" value="C:nucleus"/>
    <property type="evidence" value="ECO:0007669"/>
    <property type="project" value="TreeGrafter"/>
</dbReference>
<evidence type="ECO:0000259" key="4">
    <source>
        <dbReference type="Pfam" id="PF16679"/>
    </source>
</evidence>
<dbReference type="PANTHER" id="PTHR28637:SF9">
    <property type="entry name" value="CDT1-LIKE PROTEIN A, CHLOROPLASTIC"/>
    <property type="match status" value="1"/>
</dbReference>
<dbReference type="InterPro" id="IPR045173">
    <property type="entry name" value="Cdt1"/>
</dbReference>
<sequence>MSVMTKEELMHIVISSHLEITDKSAVEQQLLLLQELALEWIYEKPTPNGTFLLLVSNQEEDDVDHVMEAQDGDVVGIIDPMLLEPNHDNDYYNGEKSDNIGSTIRPLSDDNRNDEFQEEMYRTFEDIPDDWFQYSFVQQDIQYTVH</sequence>
<comment type="similarity">
    <text evidence="1">Belongs to the Cdt1 family.</text>
</comment>
<protein>
    <recommendedName>
        <fullName evidence="4">DNA replication factor Cdt1 C-terminal domain-containing protein</fullName>
    </recommendedName>
</protein>
<dbReference type="PANTHER" id="PTHR28637">
    <property type="entry name" value="DNA REPLICATION FACTOR CDT1"/>
    <property type="match status" value="1"/>
</dbReference>
<dbReference type="InterPro" id="IPR032054">
    <property type="entry name" value="Cdt1_C"/>
</dbReference>
<dbReference type="GO" id="GO:0000278">
    <property type="term" value="P:mitotic cell cycle"/>
    <property type="evidence" value="ECO:0007669"/>
    <property type="project" value="TreeGrafter"/>
</dbReference>
<evidence type="ECO:0000313" key="5">
    <source>
        <dbReference type="EMBL" id="WMV19485.1"/>
    </source>
</evidence>
<dbReference type="Proteomes" id="UP001234989">
    <property type="component" value="Chromosome 3"/>
</dbReference>
<keyword evidence="6" id="KW-1185">Reference proteome</keyword>
<proteinExistence type="inferred from homology"/>
<dbReference type="Pfam" id="PF16679">
    <property type="entry name" value="CDT1_C"/>
    <property type="match status" value="1"/>
</dbReference>